<protein>
    <submittedName>
        <fullName evidence="1">Uncharacterized protein</fullName>
    </submittedName>
</protein>
<organism evidence="1 2">
    <name type="scientific">Alicyclobacillus vulcanalis</name>
    <dbReference type="NCBI Taxonomy" id="252246"/>
    <lineage>
        <taxon>Bacteria</taxon>
        <taxon>Bacillati</taxon>
        <taxon>Bacillota</taxon>
        <taxon>Bacilli</taxon>
        <taxon>Bacillales</taxon>
        <taxon>Alicyclobacillaceae</taxon>
        <taxon>Alicyclobacillus</taxon>
    </lineage>
</organism>
<name>A0A1N7PER8_9BACL</name>
<dbReference type="PROSITE" id="PS51257">
    <property type="entry name" value="PROKAR_LIPOPROTEIN"/>
    <property type="match status" value="1"/>
</dbReference>
<accession>A0A1N7PER8</accession>
<proteinExistence type="predicted"/>
<evidence type="ECO:0000313" key="2">
    <source>
        <dbReference type="Proteomes" id="UP000186156"/>
    </source>
</evidence>
<dbReference type="RefSeq" id="WP_159437320.1">
    <property type="nucleotide sequence ID" value="NZ_FTOO01000013.1"/>
</dbReference>
<keyword evidence="2" id="KW-1185">Reference proteome</keyword>
<reference evidence="2" key="1">
    <citation type="submission" date="2017-01" db="EMBL/GenBank/DDBJ databases">
        <authorList>
            <person name="Varghese N."/>
            <person name="Submissions S."/>
        </authorList>
    </citation>
    <scope>NUCLEOTIDE SEQUENCE [LARGE SCALE GENOMIC DNA]</scope>
    <source>
        <strain evidence="2">DSM 16176</strain>
    </source>
</reference>
<gene>
    <name evidence="1" type="ORF">SAMN05421799_1137</name>
</gene>
<sequence length="57" mass="6426">MKAYVPYLQNAVMLVVACMIAALVIQIPAVDHAAHHIQIFIREVVHHEAFIPTFSTR</sequence>
<dbReference type="Proteomes" id="UP000186156">
    <property type="component" value="Unassembled WGS sequence"/>
</dbReference>
<evidence type="ECO:0000313" key="1">
    <source>
        <dbReference type="EMBL" id="SIT09081.1"/>
    </source>
</evidence>
<dbReference type="AlphaFoldDB" id="A0A1N7PER8"/>
<dbReference type="EMBL" id="FTOO01000013">
    <property type="protein sequence ID" value="SIT09081.1"/>
    <property type="molecule type" value="Genomic_DNA"/>
</dbReference>